<accession>Q5N7Q2</accession>
<sequence length="79" mass="8708">MGQQVRPSALNTKHSKQHQQQQAGWHGEIDIEISPVKFDRCPMAANGVAGVHGLRIPKTCLSGPQFAIKVKLEESTQVY</sequence>
<dbReference type="AlphaFoldDB" id="Q5N7Q2"/>
<name>Q5N7Q2_ORYSJ</name>
<reference evidence="2" key="1">
    <citation type="journal article" date="2002" name="Nature">
        <title>The genome sequence and structure of rice chromosome 1.</title>
        <authorList>
            <person name="Sasaki T."/>
            <person name="Matsumoto T."/>
            <person name="Yamamoto K."/>
            <person name="Sakata K."/>
            <person name="Baba T."/>
            <person name="Katayose Y."/>
            <person name="Wu J."/>
            <person name="Niimura Y."/>
            <person name="Cheng Z."/>
            <person name="Nagamura Y."/>
            <person name="Antonio B.A."/>
            <person name="Kanamori H."/>
            <person name="Hosokawa S."/>
            <person name="Masukawa M."/>
            <person name="Arikawa K."/>
            <person name="Chiden Y."/>
            <person name="Hayashi M."/>
            <person name="Okamoto M."/>
            <person name="Ando T."/>
            <person name="Aoki H."/>
            <person name="Arita K."/>
            <person name="Hamada M."/>
            <person name="Harada C."/>
            <person name="Hijishita S."/>
            <person name="Honda M."/>
            <person name="Ichikawa Y."/>
            <person name="Idonuma A."/>
            <person name="Iijima M."/>
            <person name="Ikeda M."/>
            <person name="Ikeno M."/>
            <person name="Itoh S."/>
            <person name="Itoh T."/>
            <person name="Itoh Y."/>
            <person name="Itoh Y."/>
            <person name="Iwabuchi A."/>
            <person name="Kamiya K."/>
            <person name="Karasawa W."/>
            <person name="Katagiri S."/>
            <person name="Kikuta A."/>
            <person name="Kobayashi N."/>
            <person name="Kono I."/>
            <person name="Machita K."/>
            <person name="Maehara T."/>
            <person name="Mizuno H."/>
            <person name="Mizubayashi T."/>
            <person name="Mukai Y."/>
            <person name="Nagasaki H."/>
            <person name="Nakashima M."/>
            <person name="Nakama Y."/>
            <person name="Nakamichi Y."/>
            <person name="Nakamura M."/>
            <person name="Namiki N."/>
            <person name="Negishi M."/>
            <person name="Ohta I."/>
            <person name="Ono N."/>
            <person name="Saji S."/>
            <person name="Sakai K."/>
            <person name="Shibata M."/>
            <person name="Shimokawa T."/>
            <person name="Shomura A."/>
            <person name="Song J."/>
            <person name="Takazaki Y."/>
            <person name="Terasawa K."/>
            <person name="Tsuji K."/>
            <person name="Waki K."/>
            <person name="Yamagata H."/>
            <person name="Yamane H."/>
            <person name="Yoshiki S."/>
            <person name="Yoshihara R."/>
            <person name="Yukawa K."/>
            <person name="Zhong H."/>
            <person name="Iwama H."/>
            <person name="Endo T."/>
            <person name="Ito H."/>
            <person name="Hahn J.H."/>
            <person name="Kim H.I."/>
            <person name="Eun M.Y."/>
            <person name="Yano M."/>
            <person name="Jiang J."/>
            <person name="Gojobori T."/>
        </authorList>
    </citation>
    <scope>NUCLEOTIDE SEQUENCE [LARGE SCALE GENOMIC DNA]</scope>
</reference>
<dbReference type="EMBL" id="AP003450">
    <property type="protein sequence ID" value="BAD82504.1"/>
    <property type="molecule type" value="Genomic_DNA"/>
</dbReference>
<evidence type="ECO:0000256" key="1">
    <source>
        <dbReference type="SAM" id="MobiDB-lite"/>
    </source>
</evidence>
<protein>
    <submittedName>
        <fullName evidence="2">Uncharacterized protein P0034C09.40</fullName>
    </submittedName>
</protein>
<organism evidence="2">
    <name type="scientific">Oryza sativa subsp. japonica</name>
    <name type="common">Rice</name>
    <dbReference type="NCBI Taxonomy" id="39947"/>
    <lineage>
        <taxon>Eukaryota</taxon>
        <taxon>Viridiplantae</taxon>
        <taxon>Streptophyta</taxon>
        <taxon>Embryophyta</taxon>
        <taxon>Tracheophyta</taxon>
        <taxon>Spermatophyta</taxon>
        <taxon>Magnoliopsida</taxon>
        <taxon>Liliopsida</taxon>
        <taxon>Poales</taxon>
        <taxon>Poaceae</taxon>
        <taxon>BOP clade</taxon>
        <taxon>Oryzoideae</taxon>
        <taxon>Oryzeae</taxon>
        <taxon>Oryzinae</taxon>
        <taxon>Oryza</taxon>
        <taxon>Oryza sativa</taxon>
    </lineage>
</organism>
<proteinExistence type="predicted"/>
<gene>
    <name evidence="2" type="primary">P0034C09.40</name>
</gene>
<feature type="region of interest" description="Disordered" evidence="1">
    <location>
        <begin position="1"/>
        <end position="26"/>
    </location>
</feature>
<feature type="compositionally biased region" description="Polar residues" evidence="1">
    <location>
        <begin position="1"/>
        <end position="23"/>
    </location>
</feature>
<evidence type="ECO:0000313" key="2">
    <source>
        <dbReference type="EMBL" id="BAD82504.1"/>
    </source>
</evidence>
<dbReference type="Proteomes" id="UP000817658">
    <property type="component" value="Chromosome 1"/>
</dbReference>